<evidence type="ECO:0000313" key="2">
    <source>
        <dbReference type="Proteomes" id="UP000247409"/>
    </source>
</evidence>
<evidence type="ECO:0000313" key="1">
    <source>
        <dbReference type="EMBL" id="PXF45517.1"/>
    </source>
</evidence>
<name>A0A2V3IUZ3_9FLOR</name>
<organism evidence="1 2">
    <name type="scientific">Gracilariopsis chorda</name>
    <dbReference type="NCBI Taxonomy" id="448386"/>
    <lineage>
        <taxon>Eukaryota</taxon>
        <taxon>Rhodophyta</taxon>
        <taxon>Florideophyceae</taxon>
        <taxon>Rhodymeniophycidae</taxon>
        <taxon>Gracilariales</taxon>
        <taxon>Gracilariaceae</taxon>
        <taxon>Gracilariopsis</taxon>
    </lineage>
</organism>
<comment type="caution">
    <text evidence="1">The sequence shown here is derived from an EMBL/GenBank/DDBJ whole genome shotgun (WGS) entry which is preliminary data.</text>
</comment>
<gene>
    <name evidence="1" type="ORF">BWQ96_04719</name>
</gene>
<accession>A0A2V3IUZ3</accession>
<sequence length="69" mass="8093">MAVLGFTEIVELIARVLWSTRITYLVLLSTESDSERKRIRRVETQRLLQEREQNLPGPRILMTFSSNQC</sequence>
<dbReference type="EMBL" id="NBIV01000059">
    <property type="protein sequence ID" value="PXF45517.1"/>
    <property type="molecule type" value="Genomic_DNA"/>
</dbReference>
<dbReference type="Proteomes" id="UP000247409">
    <property type="component" value="Unassembled WGS sequence"/>
</dbReference>
<proteinExistence type="predicted"/>
<dbReference type="AlphaFoldDB" id="A0A2V3IUZ3"/>
<protein>
    <submittedName>
        <fullName evidence="1">Uncharacterized protein</fullName>
    </submittedName>
</protein>
<keyword evidence="2" id="KW-1185">Reference proteome</keyword>
<reference evidence="1 2" key="1">
    <citation type="journal article" date="2018" name="Mol. Biol. Evol.">
        <title>Analysis of the draft genome of the red seaweed Gracilariopsis chorda provides insights into genome size evolution in Rhodophyta.</title>
        <authorList>
            <person name="Lee J."/>
            <person name="Yang E.C."/>
            <person name="Graf L."/>
            <person name="Yang J.H."/>
            <person name="Qiu H."/>
            <person name="Zel Zion U."/>
            <person name="Chan C.X."/>
            <person name="Stephens T.G."/>
            <person name="Weber A.P.M."/>
            <person name="Boo G.H."/>
            <person name="Boo S.M."/>
            <person name="Kim K.M."/>
            <person name="Shin Y."/>
            <person name="Jung M."/>
            <person name="Lee S.J."/>
            <person name="Yim H.S."/>
            <person name="Lee J.H."/>
            <person name="Bhattacharya D."/>
            <person name="Yoon H.S."/>
        </authorList>
    </citation>
    <scope>NUCLEOTIDE SEQUENCE [LARGE SCALE GENOMIC DNA]</scope>
    <source>
        <strain evidence="1 2">SKKU-2015</strain>
        <tissue evidence="1">Whole body</tissue>
    </source>
</reference>